<sequence length="161" mass="17453">MSAPDSTASTSASTREDGARQDGTRDDCLFCRIVDGSIPSRQVHADEHAVAFLDINGWHRGHTLVIPRRHVDDLVFGPSALPEIAPAIDVVARRLVERLAPDGVNILSSARPAAGQTVFHAHVHVIPRYADAAGFTNLVRPDEVPAAELDAVWHEITDDRT</sequence>
<evidence type="ECO:0000256" key="4">
    <source>
        <dbReference type="SAM" id="MobiDB-lite"/>
    </source>
</evidence>
<feature type="domain" description="HIT" evidence="5">
    <location>
        <begin position="29"/>
        <end position="135"/>
    </location>
</feature>
<dbReference type="AlphaFoldDB" id="A0A1H2LX15"/>
<feature type="active site" description="Tele-AMP-histidine intermediate" evidence="1">
    <location>
        <position position="122"/>
    </location>
</feature>
<dbReference type="GO" id="GO:0009117">
    <property type="term" value="P:nucleotide metabolic process"/>
    <property type="evidence" value="ECO:0007669"/>
    <property type="project" value="TreeGrafter"/>
</dbReference>
<protein>
    <submittedName>
        <fullName evidence="6">Histidine triad (HIT) family protein</fullName>
    </submittedName>
</protein>
<accession>A0A1H2LX15</accession>
<dbReference type="EMBL" id="LT629799">
    <property type="protein sequence ID" value="SDU85527.1"/>
    <property type="molecule type" value="Genomic_DNA"/>
</dbReference>
<reference evidence="7" key="1">
    <citation type="submission" date="2016-10" db="EMBL/GenBank/DDBJ databases">
        <authorList>
            <person name="Varghese N."/>
            <person name="Submissions S."/>
        </authorList>
    </citation>
    <scope>NUCLEOTIDE SEQUENCE [LARGE SCALE GENOMIC DNA]</scope>
    <source>
        <strain evidence="7">DSM 21743</strain>
    </source>
</reference>
<dbReference type="STRING" id="546874.SAMN04488544_1011"/>
<dbReference type="InterPro" id="IPR001310">
    <property type="entry name" value="Histidine_triad_HIT"/>
</dbReference>
<dbReference type="Gene3D" id="3.30.428.10">
    <property type="entry name" value="HIT-like"/>
    <property type="match status" value="1"/>
</dbReference>
<proteinExistence type="predicted"/>
<dbReference type="SUPFAM" id="SSF54197">
    <property type="entry name" value="HIT-like"/>
    <property type="match status" value="1"/>
</dbReference>
<dbReference type="OrthoDB" id="9784774at2"/>
<evidence type="ECO:0000256" key="3">
    <source>
        <dbReference type="PROSITE-ProRule" id="PRU00464"/>
    </source>
</evidence>
<evidence type="ECO:0000313" key="7">
    <source>
        <dbReference type="Proteomes" id="UP000198825"/>
    </source>
</evidence>
<dbReference type="Pfam" id="PF01230">
    <property type="entry name" value="HIT"/>
    <property type="match status" value="1"/>
</dbReference>
<dbReference type="Proteomes" id="UP000198825">
    <property type="component" value="Chromosome I"/>
</dbReference>
<dbReference type="InterPro" id="IPR036265">
    <property type="entry name" value="HIT-like_sf"/>
</dbReference>
<dbReference type="PANTHER" id="PTHR46648:SF1">
    <property type="entry name" value="ADENOSINE 5'-MONOPHOSPHORAMIDASE HNT1"/>
    <property type="match status" value="1"/>
</dbReference>
<feature type="compositionally biased region" description="Low complexity" evidence="4">
    <location>
        <begin position="1"/>
        <end position="13"/>
    </location>
</feature>
<dbReference type="RefSeq" id="WP_091073506.1">
    <property type="nucleotide sequence ID" value="NZ_LT629799.1"/>
</dbReference>
<evidence type="ECO:0000313" key="6">
    <source>
        <dbReference type="EMBL" id="SDU85527.1"/>
    </source>
</evidence>
<feature type="short sequence motif" description="Histidine triad motif" evidence="2 3">
    <location>
        <begin position="120"/>
        <end position="124"/>
    </location>
</feature>
<dbReference type="InterPro" id="IPR011146">
    <property type="entry name" value="HIT-like"/>
</dbReference>
<dbReference type="PRINTS" id="PR00332">
    <property type="entry name" value="HISTRIAD"/>
</dbReference>
<keyword evidence="7" id="KW-1185">Reference proteome</keyword>
<organism evidence="6 7">
    <name type="scientific">Microlunatus sagamiharensis</name>
    <dbReference type="NCBI Taxonomy" id="546874"/>
    <lineage>
        <taxon>Bacteria</taxon>
        <taxon>Bacillati</taxon>
        <taxon>Actinomycetota</taxon>
        <taxon>Actinomycetes</taxon>
        <taxon>Propionibacteriales</taxon>
        <taxon>Propionibacteriaceae</taxon>
        <taxon>Microlunatus</taxon>
    </lineage>
</organism>
<name>A0A1H2LX15_9ACTN</name>
<feature type="region of interest" description="Disordered" evidence="4">
    <location>
        <begin position="1"/>
        <end position="22"/>
    </location>
</feature>
<evidence type="ECO:0000259" key="5">
    <source>
        <dbReference type="PROSITE" id="PS51084"/>
    </source>
</evidence>
<gene>
    <name evidence="6" type="ORF">SAMN04488544_1011</name>
</gene>
<dbReference type="GO" id="GO:0003824">
    <property type="term" value="F:catalytic activity"/>
    <property type="evidence" value="ECO:0007669"/>
    <property type="project" value="InterPro"/>
</dbReference>
<evidence type="ECO:0000256" key="1">
    <source>
        <dbReference type="PIRSR" id="PIRSR601310-1"/>
    </source>
</evidence>
<evidence type="ECO:0000256" key="2">
    <source>
        <dbReference type="PIRSR" id="PIRSR601310-3"/>
    </source>
</evidence>
<dbReference type="PANTHER" id="PTHR46648">
    <property type="entry name" value="HIT FAMILY PROTEIN 1"/>
    <property type="match status" value="1"/>
</dbReference>
<dbReference type="PROSITE" id="PS51084">
    <property type="entry name" value="HIT_2"/>
    <property type="match status" value="1"/>
</dbReference>